<feature type="compositionally biased region" description="Basic and acidic residues" evidence="6">
    <location>
        <begin position="579"/>
        <end position="589"/>
    </location>
</feature>
<organism evidence="8 9">
    <name type="scientific">Cadophora malorum</name>
    <dbReference type="NCBI Taxonomy" id="108018"/>
    <lineage>
        <taxon>Eukaryota</taxon>
        <taxon>Fungi</taxon>
        <taxon>Dikarya</taxon>
        <taxon>Ascomycota</taxon>
        <taxon>Pezizomycotina</taxon>
        <taxon>Leotiomycetes</taxon>
        <taxon>Helotiales</taxon>
        <taxon>Ploettnerulaceae</taxon>
        <taxon>Cadophora</taxon>
    </lineage>
</organism>
<feature type="region of interest" description="Disordered" evidence="6">
    <location>
        <begin position="260"/>
        <end position="303"/>
    </location>
</feature>
<evidence type="ECO:0000259" key="7">
    <source>
        <dbReference type="PROSITE" id="PS50600"/>
    </source>
</evidence>
<evidence type="ECO:0000256" key="3">
    <source>
        <dbReference type="ARBA" id="ARBA00022670"/>
    </source>
</evidence>
<sequence length="1733" mass="194008">MDDHPNDPDAESELEEVESVSEEYTPMDSVTIAKYKQRFQDLLVQEGSTELQEKPVPDKEAAALERQKRIASGWAIYERTTKGVHKTKTEAHELMVMVNKYLKQGSLSTFVVQEIDITLEGEAKDTRLEAGTNHKRARSMSSQYLNFHNHLLELPTSEEHDTSRAVRSRSEEIDTEACERGRSLQRAGDTKAWTEEGHAGNDMSERSSGTRRQTRSSLALTSDDSVELSRGADTSATLEEEIAKPAGKVEAVYIRGSARRVRPEDVQKALGQEGSQLETSDSQKKEIDASPAERQDQQVASEVLPATQRAKWAFEARYNNPKLNCLPDYGPSARLPATPQEAEAIMPRYNIPGGVRPTNRLGNPAPNPQFKQPRPAAPKAFDLRAAWRSGQREEEEIPNKRRRTSGPHTISNGSSRSPIELDGASAQENRHSALSSTKSGQSQTRDEYGRSSSLGGQTGLAEVRRLNRMMKFNSRNRKGSSDNKPDPTMGHSRFKTEGFDRIDREDQNDRISDDEDGAEVKIVGHRRPAKPNKSLEVQIQGSQGSPYRRPQGQITNAASSNSNSSPPETASQYFQSDRGQIRDREDYKSRRQAPRMTSHAKHDLSLLWQDDQDELSTDQYGDVEHANTAQNLLRKRQPAKTGDREGQGMTINFADSSEDEISNKKHDIAPGKYGPSRTKTRKHQEQDSYVLHQIFSETKKWLLQEHLRRWTMVHDKSAGLLSFHTPDDELVFQFSTKELEKIEIAEGYRKMVLHKSRTQVAAGAIHFYVELGSPDECEQLFENLKSRDSVIGKIPKSRNVAQKPVQAKRQRPFEQEEAEDVRLAKARAKKRFGEGWLDDNKSRPVTNGSNHETSTFERGTRSKGVAKEMRGRSPSIEPLEVEDPRRGSKASTIQSGDFYGNSGNARTSGADFHDTRSSGRLMAKADNSSAYRQSPRQRQRSPSPEPERWTANNPDWVKEVGWQSSVIYPRDGKNKATVDMQDIQRLDEGEFLNDNLIVFYLRWLEDRLVKDNPELASRIYFHNTFFYERLTKHGKGKLGGINYEAVERWTAKFDLLKYDYIVVPVNETVHWYVAIICNAPKLLRQPLEETTQLDAETGGAHNGPNMVEAEAQSTALPSNSPAKTIPEEVSTEMKDMTLEDRPGEVPGNDAPQDPGIASVPTEDQKDTNMAERDVQPVTFSSNIGSEKPVQAVQHKKGKRKSAPPPRKYDPKEPRIITLDSLGLSHSPTCANLKRYLLQEIKAKKNIEIDEPRNLGMTAKNIPQQDNHCDCGLFLLTYIEEFLKRPDGFVHDILQQNEQDFRGWRSASDMRRHIRERLFELQKEQVSEAHALRKEKAKSKQVAKAGDKLASASTSKSASREASKSARNSISPEGVQSGPKDVDHVPVVEAQTQEEMKIAAQSTNKQALAESEPSKSNSVDLSKEVSRHIPEGRGFIHRTLSRVTSAIFDFSHAEEKESTDSKTSASQPITIEDSQDMDDTPQEALFDVKQVQPTQSRRSLIKASIRGSKTSGPGNSIEVPESPRNESSKKIFFHPHPLPYSSPEQEGVQPSQTADPHSKNSRRRGNGKTKSTKPIATNGNALGLDGNDLANSDESPESVQLLDAPARPPDKDFVANRQQEEDDQMLLQDPVPRASPPPPEVSYLHSSSPPEDVHQFSARATSRSRGRTTPISPPSVKRPSSRAAENSQRSAKRRKESVVVDLVEDHSPTDISPRDPAEAAMLAAYATSRHRRFS</sequence>
<dbReference type="GO" id="GO:0005634">
    <property type="term" value="C:nucleus"/>
    <property type="evidence" value="ECO:0007669"/>
    <property type="project" value="TreeGrafter"/>
</dbReference>
<feature type="domain" description="Ubiquitin-like protease family profile" evidence="7">
    <location>
        <begin position="976"/>
        <end position="1281"/>
    </location>
</feature>
<accession>A0A8H7WJX9</accession>
<gene>
    <name evidence="8" type="ORF">IFR04_000799</name>
</gene>
<dbReference type="GO" id="GO:0006508">
    <property type="term" value="P:proteolysis"/>
    <property type="evidence" value="ECO:0007669"/>
    <property type="project" value="UniProtKB-KW"/>
</dbReference>
<feature type="compositionally biased region" description="Low complexity" evidence="6">
    <location>
        <begin position="932"/>
        <end position="942"/>
    </location>
</feature>
<feature type="compositionally biased region" description="Acidic residues" evidence="6">
    <location>
        <begin position="8"/>
        <end position="21"/>
    </location>
</feature>
<evidence type="ECO:0000313" key="8">
    <source>
        <dbReference type="EMBL" id="KAG4426092.1"/>
    </source>
</evidence>
<proteinExistence type="inferred from homology"/>
<feature type="region of interest" description="Disordered" evidence="6">
    <location>
        <begin position="1"/>
        <end position="25"/>
    </location>
</feature>
<feature type="compositionally biased region" description="Basic and acidic residues" evidence="6">
    <location>
        <begin position="281"/>
        <end position="296"/>
    </location>
</feature>
<keyword evidence="4" id="KW-0833">Ubl conjugation pathway</keyword>
<keyword evidence="3" id="KW-0645">Protease</keyword>
<dbReference type="EMBL" id="JAFJYH010000005">
    <property type="protein sequence ID" value="KAG4426092.1"/>
    <property type="molecule type" value="Genomic_DNA"/>
</dbReference>
<feature type="compositionally biased region" description="Basic and acidic residues" evidence="6">
    <location>
        <begin position="1702"/>
        <end position="1716"/>
    </location>
</feature>
<feature type="compositionally biased region" description="Polar residues" evidence="6">
    <location>
        <begin position="843"/>
        <end position="853"/>
    </location>
</feature>
<feature type="region of interest" description="Disordered" evidence="6">
    <location>
        <begin position="1329"/>
        <end position="1382"/>
    </location>
</feature>
<feature type="compositionally biased region" description="Basic residues" evidence="6">
    <location>
        <begin position="1558"/>
        <end position="1570"/>
    </location>
</feature>
<feature type="compositionally biased region" description="Basic and acidic residues" evidence="6">
    <location>
        <begin position="494"/>
        <end position="511"/>
    </location>
</feature>
<feature type="region of interest" description="Disordered" evidence="6">
    <location>
        <begin position="797"/>
        <end position="820"/>
    </location>
</feature>
<feature type="region of interest" description="Disordered" evidence="6">
    <location>
        <begin position="351"/>
        <end position="604"/>
    </location>
</feature>
<name>A0A8H7WJX9_9HELO</name>
<feature type="region of interest" description="Disordered" evidence="6">
    <location>
        <begin position="152"/>
        <end position="234"/>
    </location>
</feature>
<comment type="similarity">
    <text evidence="1">Belongs to the peptidase C48 family.</text>
</comment>
<feature type="compositionally biased region" description="Polar residues" evidence="6">
    <location>
        <begin position="889"/>
        <end position="907"/>
    </location>
</feature>
<feature type="compositionally biased region" description="Basic and acidic residues" evidence="6">
    <location>
        <begin position="157"/>
        <end position="205"/>
    </location>
</feature>
<dbReference type="SUPFAM" id="SSF54001">
    <property type="entry name" value="Cysteine proteinases"/>
    <property type="match status" value="1"/>
</dbReference>
<reference evidence="8" key="1">
    <citation type="submission" date="2021-02" db="EMBL/GenBank/DDBJ databases">
        <title>Genome sequence Cadophora malorum strain M34.</title>
        <authorList>
            <person name="Stefanovic E."/>
            <person name="Vu D."/>
            <person name="Scully C."/>
            <person name="Dijksterhuis J."/>
            <person name="Roader J."/>
            <person name="Houbraken J."/>
        </authorList>
    </citation>
    <scope>NUCLEOTIDE SEQUENCE</scope>
    <source>
        <strain evidence="8">M34</strain>
    </source>
</reference>
<feature type="compositionally biased region" description="Low complexity" evidence="6">
    <location>
        <begin position="1656"/>
        <end position="1668"/>
    </location>
</feature>
<dbReference type="Proteomes" id="UP000664132">
    <property type="component" value="Unassembled WGS sequence"/>
</dbReference>
<protein>
    <recommendedName>
        <fullName evidence="7">Ubiquitin-like protease family profile domain-containing protein</fullName>
    </recommendedName>
</protein>
<keyword evidence="2" id="KW-0597">Phosphoprotein</keyword>
<dbReference type="InterPro" id="IPR051947">
    <property type="entry name" value="Sentrin-specific_protease"/>
</dbReference>
<dbReference type="GO" id="GO:0016926">
    <property type="term" value="P:protein desumoylation"/>
    <property type="evidence" value="ECO:0007669"/>
    <property type="project" value="TreeGrafter"/>
</dbReference>
<evidence type="ECO:0000256" key="5">
    <source>
        <dbReference type="ARBA" id="ARBA00022801"/>
    </source>
</evidence>
<evidence type="ECO:0000256" key="1">
    <source>
        <dbReference type="ARBA" id="ARBA00005234"/>
    </source>
</evidence>
<dbReference type="GO" id="GO:0005737">
    <property type="term" value="C:cytoplasm"/>
    <property type="evidence" value="ECO:0007669"/>
    <property type="project" value="TreeGrafter"/>
</dbReference>
<keyword evidence="5" id="KW-0378">Hydrolase</keyword>
<feature type="compositionally biased region" description="Basic and acidic residues" evidence="6">
    <location>
        <begin position="854"/>
        <end position="871"/>
    </location>
</feature>
<evidence type="ECO:0000256" key="2">
    <source>
        <dbReference type="ARBA" id="ARBA00022553"/>
    </source>
</evidence>
<dbReference type="PANTHER" id="PTHR46896">
    <property type="entry name" value="SENTRIN-SPECIFIC PROTEASE"/>
    <property type="match status" value="1"/>
</dbReference>
<feature type="compositionally biased region" description="Basic and acidic residues" evidence="6">
    <location>
        <begin position="1162"/>
        <end position="1174"/>
    </location>
</feature>
<dbReference type="GO" id="GO:0070139">
    <property type="term" value="F:SUMO-specific endopeptidase activity"/>
    <property type="evidence" value="ECO:0007669"/>
    <property type="project" value="TreeGrafter"/>
</dbReference>
<feature type="region of interest" description="Disordered" evidence="6">
    <location>
        <begin position="1452"/>
        <end position="1716"/>
    </location>
</feature>
<feature type="region of interest" description="Disordered" evidence="6">
    <location>
        <begin position="1395"/>
        <end position="1424"/>
    </location>
</feature>
<comment type="caution">
    <text evidence="8">The sequence shown here is derived from an EMBL/GenBank/DDBJ whole genome shotgun (WGS) entry which is preliminary data.</text>
</comment>
<dbReference type="PANTHER" id="PTHR46896:SF3">
    <property type="entry name" value="FI06413P-RELATED"/>
    <property type="match status" value="1"/>
</dbReference>
<evidence type="ECO:0000256" key="4">
    <source>
        <dbReference type="ARBA" id="ARBA00022786"/>
    </source>
</evidence>
<dbReference type="InterPro" id="IPR003653">
    <property type="entry name" value="Peptidase_C48_C"/>
</dbReference>
<feature type="compositionally biased region" description="Low complexity" evidence="6">
    <location>
        <begin position="206"/>
        <end position="217"/>
    </location>
</feature>
<keyword evidence="9" id="KW-1185">Reference proteome</keyword>
<feature type="compositionally biased region" description="Polar residues" evidence="6">
    <location>
        <begin position="432"/>
        <end position="443"/>
    </location>
</feature>
<feature type="compositionally biased region" description="Low complexity" evidence="6">
    <location>
        <begin position="556"/>
        <end position="565"/>
    </location>
</feature>
<feature type="compositionally biased region" description="Polar residues" evidence="6">
    <location>
        <begin position="566"/>
        <end position="578"/>
    </location>
</feature>
<dbReference type="Gene3D" id="3.40.395.10">
    <property type="entry name" value="Adenoviral Proteinase, Chain A"/>
    <property type="match status" value="1"/>
</dbReference>
<feature type="region of interest" description="Disordered" evidence="6">
    <location>
        <begin position="1138"/>
        <end position="1212"/>
    </location>
</feature>
<evidence type="ECO:0000313" key="9">
    <source>
        <dbReference type="Proteomes" id="UP000664132"/>
    </source>
</evidence>
<feature type="region of interest" description="Disordered" evidence="6">
    <location>
        <begin position="834"/>
        <end position="954"/>
    </location>
</feature>
<feature type="compositionally biased region" description="Polar residues" evidence="6">
    <location>
        <begin position="1541"/>
        <end position="1554"/>
    </location>
</feature>
<feature type="region of interest" description="Disordered" evidence="6">
    <location>
        <begin position="628"/>
        <end position="685"/>
    </location>
</feature>
<evidence type="ECO:0000256" key="6">
    <source>
        <dbReference type="SAM" id="MobiDB-lite"/>
    </source>
</evidence>
<dbReference type="Pfam" id="PF02902">
    <property type="entry name" value="Peptidase_C48"/>
    <property type="match status" value="1"/>
</dbReference>
<dbReference type="OrthoDB" id="442460at2759"/>
<feature type="compositionally biased region" description="Polar residues" evidence="6">
    <location>
        <begin position="535"/>
        <end position="545"/>
    </location>
</feature>
<dbReference type="PROSITE" id="PS50600">
    <property type="entry name" value="ULP_PROTEASE"/>
    <property type="match status" value="1"/>
</dbReference>
<feature type="compositionally biased region" description="Polar residues" evidence="6">
    <location>
        <begin position="406"/>
        <end position="417"/>
    </location>
</feature>
<dbReference type="InterPro" id="IPR038765">
    <property type="entry name" value="Papain-like_cys_pep_sf"/>
</dbReference>